<dbReference type="GO" id="GO:0004252">
    <property type="term" value="F:serine-type endopeptidase activity"/>
    <property type="evidence" value="ECO:0007669"/>
    <property type="project" value="InterPro"/>
</dbReference>
<dbReference type="PANTHER" id="PTHR24252:SF27">
    <property type="entry name" value="TRANSMEMBRANE PROTEASE SERINE 3-LIKE"/>
    <property type="match status" value="1"/>
</dbReference>
<dbReference type="GO" id="GO:0031639">
    <property type="term" value="P:plasminogen activation"/>
    <property type="evidence" value="ECO:0000318"/>
    <property type="project" value="GO_Central"/>
</dbReference>
<evidence type="ECO:0000256" key="13">
    <source>
        <dbReference type="RuleBase" id="RU363034"/>
    </source>
</evidence>
<dbReference type="Proteomes" id="UP000186698">
    <property type="component" value="Chromosome 1L"/>
</dbReference>
<evidence type="ECO:0000256" key="3">
    <source>
        <dbReference type="ARBA" id="ARBA00022670"/>
    </source>
</evidence>
<dbReference type="CDD" id="cd00190">
    <property type="entry name" value="Tryp_SPc"/>
    <property type="match status" value="1"/>
</dbReference>
<evidence type="ECO:0000256" key="12">
    <source>
        <dbReference type="ARBA" id="ARBA00023180"/>
    </source>
</evidence>
<keyword evidence="2" id="KW-0964">Secreted</keyword>
<dbReference type="PANTHER" id="PTHR24252">
    <property type="entry name" value="ACROSIN-RELATED"/>
    <property type="match status" value="1"/>
</dbReference>
<dbReference type="GO" id="GO:0051919">
    <property type="term" value="P:positive regulation of fibrinolysis"/>
    <property type="evidence" value="ECO:0000318"/>
    <property type="project" value="GO_Central"/>
</dbReference>
<feature type="domain" description="Peptidase S1" evidence="15">
    <location>
        <begin position="391"/>
        <end position="628"/>
    </location>
</feature>
<dbReference type="SMART" id="SM00223">
    <property type="entry name" value="APPLE"/>
    <property type="match status" value="4"/>
</dbReference>
<evidence type="ECO:0000256" key="8">
    <source>
        <dbReference type="ARBA" id="ARBA00022825"/>
    </source>
</evidence>
<organism evidence="17 18">
    <name type="scientific">Xenopus laevis</name>
    <name type="common">African clawed frog</name>
    <dbReference type="NCBI Taxonomy" id="8355"/>
    <lineage>
        <taxon>Eukaryota</taxon>
        <taxon>Metazoa</taxon>
        <taxon>Chordata</taxon>
        <taxon>Craniata</taxon>
        <taxon>Vertebrata</taxon>
        <taxon>Euteleostomi</taxon>
        <taxon>Amphibia</taxon>
        <taxon>Batrachia</taxon>
        <taxon>Anura</taxon>
        <taxon>Pipoidea</taxon>
        <taxon>Pipidae</taxon>
        <taxon>Xenopodinae</taxon>
        <taxon>Xenopus</taxon>
        <taxon>Xenopus</taxon>
    </lineage>
</organism>
<dbReference type="InterPro" id="IPR000177">
    <property type="entry name" value="Apple"/>
</dbReference>
<accession>A0A8J1M5A3</accession>
<feature type="domain" description="Apple" evidence="16">
    <location>
        <begin position="200"/>
        <end position="283"/>
    </location>
</feature>
<evidence type="ECO:0000256" key="7">
    <source>
        <dbReference type="ARBA" id="ARBA00022801"/>
    </source>
</evidence>
<dbReference type="Pfam" id="PF00024">
    <property type="entry name" value="PAN_1"/>
    <property type="match status" value="4"/>
</dbReference>
<feature type="domain" description="Apple" evidence="16">
    <location>
        <begin position="110"/>
        <end position="193"/>
    </location>
</feature>
<dbReference type="InterPro" id="IPR018114">
    <property type="entry name" value="TRYPSIN_HIS"/>
</dbReference>
<keyword evidence="7 13" id="KW-0378">Hydrolase</keyword>
<keyword evidence="17" id="KW-1185">Reference proteome</keyword>
<reference evidence="18" key="1">
    <citation type="submission" date="2025-08" db="UniProtKB">
        <authorList>
            <consortium name="RefSeq"/>
        </authorList>
    </citation>
    <scope>IDENTIFICATION</scope>
    <source>
        <strain evidence="18">J_2021</strain>
        <tissue evidence="18">Erythrocytes</tissue>
    </source>
</reference>
<dbReference type="SUPFAM" id="SSF50494">
    <property type="entry name" value="Trypsin-like serine proteases"/>
    <property type="match status" value="1"/>
</dbReference>
<evidence type="ECO:0000259" key="15">
    <source>
        <dbReference type="PROSITE" id="PS50240"/>
    </source>
</evidence>
<dbReference type="AlphaFoldDB" id="A0A8J1M5A3"/>
<feature type="signal peptide" evidence="14">
    <location>
        <begin position="1"/>
        <end position="19"/>
    </location>
</feature>
<dbReference type="InterPro" id="IPR003609">
    <property type="entry name" value="Pan_app"/>
</dbReference>
<dbReference type="SMART" id="SM00020">
    <property type="entry name" value="Tryp_SPc"/>
    <property type="match status" value="1"/>
</dbReference>
<keyword evidence="4" id="KW-0356">Hemostasis</keyword>
<dbReference type="InterPro" id="IPR043504">
    <property type="entry name" value="Peptidase_S1_PA_chymotrypsin"/>
</dbReference>
<dbReference type="InterPro" id="IPR033116">
    <property type="entry name" value="TRYPSIN_SER"/>
</dbReference>
<keyword evidence="11" id="KW-1015">Disulfide bond</keyword>
<keyword evidence="12" id="KW-0325">Glycoprotein</keyword>
<keyword evidence="6" id="KW-0677">Repeat</keyword>
<dbReference type="GO" id="GO:0008236">
    <property type="term" value="F:serine-type peptidase activity"/>
    <property type="evidence" value="ECO:0000318"/>
    <property type="project" value="GO_Central"/>
</dbReference>
<dbReference type="PRINTS" id="PR00005">
    <property type="entry name" value="APPLEDOMAIN"/>
</dbReference>
<comment type="subcellular location">
    <subcellularLocation>
        <location evidence="1">Secreted</location>
    </subcellularLocation>
</comment>
<dbReference type="Gene3D" id="3.50.4.10">
    <property type="entry name" value="Hepatocyte Growth Factor"/>
    <property type="match status" value="4"/>
</dbReference>
<evidence type="ECO:0000313" key="18">
    <source>
        <dbReference type="RefSeq" id="XP_041436868.1"/>
    </source>
</evidence>
<evidence type="ECO:0000256" key="9">
    <source>
        <dbReference type="ARBA" id="ARBA00023084"/>
    </source>
</evidence>
<dbReference type="GO" id="GO:0007596">
    <property type="term" value="P:blood coagulation"/>
    <property type="evidence" value="ECO:0007669"/>
    <property type="project" value="UniProtKB-KW"/>
</dbReference>
<evidence type="ECO:0000256" key="5">
    <source>
        <dbReference type="ARBA" id="ARBA00022729"/>
    </source>
</evidence>
<dbReference type="InterPro" id="IPR001254">
    <property type="entry name" value="Trypsin_dom"/>
</dbReference>
<feature type="chain" id="PRO_5035315664" evidence="14">
    <location>
        <begin position="20"/>
        <end position="641"/>
    </location>
</feature>
<dbReference type="CTD" id="446603"/>
<evidence type="ECO:0000256" key="4">
    <source>
        <dbReference type="ARBA" id="ARBA00022696"/>
    </source>
</evidence>
<dbReference type="CDD" id="cd01100">
    <property type="entry name" value="APPLE_Factor_XI_like"/>
    <property type="match status" value="3"/>
</dbReference>
<dbReference type="SUPFAM" id="SSF57414">
    <property type="entry name" value="Hairpin loop containing domain-like"/>
    <property type="match status" value="1"/>
</dbReference>
<dbReference type="PROSITE" id="PS00134">
    <property type="entry name" value="TRYPSIN_HIS"/>
    <property type="match status" value="1"/>
</dbReference>
<keyword evidence="5 14" id="KW-0732">Signal</keyword>
<evidence type="ECO:0000313" key="17">
    <source>
        <dbReference type="Proteomes" id="UP000186698"/>
    </source>
</evidence>
<dbReference type="Gene3D" id="2.40.10.10">
    <property type="entry name" value="Trypsin-like serine proteases"/>
    <property type="match status" value="1"/>
</dbReference>
<dbReference type="GeneID" id="446603"/>
<evidence type="ECO:0000256" key="10">
    <source>
        <dbReference type="ARBA" id="ARBA00023145"/>
    </source>
</evidence>
<keyword evidence="9" id="KW-0094">Blood coagulation</keyword>
<evidence type="ECO:0000256" key="14">
    <source>
        <dbReference type="SAM" id="SignalP"/>
    </source>
</evidence>
<dbReference type="Pfam" id="PF00089">
    <property type="entry name" value="Trypsin"/>
    <property type="match status" value="1"/>
</dbReference>
<protein>
    <submittedName>
        <fullName evidence="18">Plasma kallikrein B1 isoform X1</fullName>
    </submittedName>
</protein>
<evidence type="ECO:0000259" key="16">
    <source>
        <dbReference type="PROSITE" id="PS50948"/>
    </source>
</evidence>
<dbReference type="PRINTS" id="PR00722">
    <property type="entry name" value="CHYMOTRYPSIN"/>
</dbReference>
<keyword evidence="10" id="KW-0865">Zymogen</keyword>
<evidence type="ECO:0000256" key="11">
    <source>
        <dbReference type="ARBA" id="ARBA00023157"/>
    </source>
</evidence>
<feature type="domain" description="Apple" evidence="16">
    <location>
        <begin position="290"/>
        <end position="373"/>
    </location>
</feature>
<dbReference type="PROSITE" id="PS50240">
    <property type="entry name" value="TRYPSIN_DOM"/>
    <property type="match status" value="1"/>
</dbReference>
<keyword evidence="8 13" id="KW-0720">Serine protease</keyword>
<evidence type="ECO:0000256" key="1">
    <source>
        <dbReference type="ARBA" id="ARBA00004613"/>
    </source>
</evidence>
<sequence>MACYYSSLLFLLLFTLVSGGCISELYQDIYWQGGDLRSVFAPDVEYCQLVCTFSPRCLMFSYLPASWPKENERFACYLKESATNMLPKVTLTGVISGHSLKNCKSKINVCRDKNFPGIDMIGTNYNVTSTANVQQCKEGCTNDIYCQYFTYVTQEFHSAQLRNRCYFKYSGKGMPTRIRLLDNVISGFSLKACGKSSLGCQNDLFQNMELPGETLTRVFAPDVLTCQKICTFYPNCLFFTFFKKDSKDPLQRNVCYVRTSTKGIPDEVINKEHTISGFSLLSCKFSPSVCPLTMLSDSEFLGDELLVEEVSGEKECQQACTNNIRCQFFTYGPVKSGCLEKKCKCHMKISSNGLPTGIRHGNGGISGFSLRLCKMKSVKGCGEPSEHANRIVGGTDSVLGEWPWQVSMHLRLGASYKKHACGGSIISNQWIVTAAHCVALYPQPQMWIIYSGFVRILNITKSTPFSELEKIIIHPHYTGAGNGSDIALLKLKTPIVFNDHQKAICLPPSEATLVLPNSCWITGWGYTEETGSPGNVLQKAEVPPISTEECQGSYVETRIDKKVLCAGYKSGKIDACKGDSGGPLVCEVDEIWYLTGITSWGEGCARPGKPGVYTRVSTFTNWILEHTKLFTGICASFVLPT</sequence>
<dbReference type="PROSITE" id="PS00495">
    <property type="entry name" value="APPLE"/>
    <property type="match status" value="1"/>
</dbReference>
<evidence type="ECO:0000256" key="2">
    <source>
        <dbReference type="ARBA" id="ARBA00022525"/>
    </source>
</evidence>
<gene>
    <name evidence="18" type="primary">klkb1.L</name>
    <name evidence="18" type="synonym">klkb1</name>
</gene>
<evidence type="ECO:0000256" key="6">
    <source>
        <dbReference type="ARBA" id="ARBA00022737"/>
    </source>
</evidence>
<dbReference type="InterPro" id="IPR001314">
    <property type="entry name" value="Peptidase_S1A"/>
</dbReference>
<dbReference type="InterPro" id="IPR009003">
    <property type="entry name" value="Peptidase_S1_PA"/>
</dbReference>
<dbReference type="FunFam" id="2.40.10.10:FF:000003">
    <property type="entry name" value="Transmembrane serine protease 3"/>
    <property type="match status" value="1"/>
</dbReference>
<dbReference type="PROSITE" id="PS50948">
    <property type="entry name" value="PAN"/>
    <property type="match status" value="3"/>
</dbReference>
<keyword evidence="3 13" id="KW-0645">Protease</keyword>
<proteinExistence type="predicted"/>
<dbReference type="OrthoDB" id="9448935at2759"/>
<dbReference type="RefSeq" id="XP_041436868.1">
    <property type="nucleotide sequence ID" value="XM_041580934.1"/>
</dbReference>
<name>A0A8J1M5A3_XENLA</name>
<dbReference type="GO" id="GO:0005615">
    <property type="term" value="C:extracellular space"/>
    <property type="evidence" value="ECO:0000318"/>
    <property type="project" value="GO_Central"/>
</dbReference>
<dbReference type="PROSITE" id="PS00135">
    <property type="entry name" value="TRYPSIN_SER"/>
    <property type="match status" value="1"/>
</dbReference>